<reference evidence="1 2" key="1">
    <citation type="submission" date="2013-08" db="EMBL/GenBank/DDBJ databases">
        <authorList>
            <person name="Weinstock G."/>
            <person name="Sodergren E."/>
            <person name="Wylie T."/>
            <person name="Fulton L."/>
            <person name="Fulton R."/>
            <person name="Fronick C."/>
            <person name="O'Laughlin M."/>
            <person name="Godfrey J."/>
            <person name="Miner T."/>
            <person name="Herter B."/>
            <person name="Appelbaum E."/>
            <person name="Cordes M."/>
            <person name="Lek S."/>
            <person name="Wollam A."/>
            <person name="Pepin K.H."/>
            <person name="Palsikar V.B."/>
            <person name="Mitreva M."/>
            <person name="Wilson R.K."/>
        </authorList>
    </citation>
    <scope>NUCLEOTIDE SEQUENCE [LARGE SCALE GENOMIC DNA]</scope>
    <source>
        <strain evidence="1 2">ATCC 12856</strain>
    </source>
</reference>
<accession>U1WV85</accession>
<dbReference type="EMBL" id="AWSJ01000333">
    <property type="protein sequence ID" value="ERI06148.1"/>
    <property type="molecule type" value="Genomic_DNA"/>
</dbReference>
<comment type="caution">
    <text evidence="1">The sequence shown here is derived from an EMBL/GenBank/DDBJ whole genome shotgun (WGS) entry which is preliminary data.</text>
</comment>
<protein>
    <submittedName>
        <fullName evidence="1">Uncharacterized protein</fullName>
    </submittedName>
</protein>
<organism evidence="1 2">
    <name type="scientific">Aneurinibacillus aneurinilyticus ATCC 12856</name>
    <dbReference type="NCBI Taxonomy" id="649747"/>
    <lineage>
        <taxon>Bacteria</taxon>
        <taxon>Bacillati</taxon>
        <taxon>Bacillota</taxon>
        <taxon>Bacilli</taxon>
        <taxon>Bacillales</taxon>
        <taxon>Paenibacillaceae</taxon>
        <taxon>Aneurinibacillus group</taxon>
        <taxon>Aneurinibacillus</taxon>
    </lineage>
</organism>
<evidence type="ECO:0000313" key="1">
    <source>
        <dbReference type="EMBL" id="ERI06148.1"/>
    </source>
</evidence>
<keyword evidence="2" id="KW-1185">Reference proteome</keyword>
<proteinExistence type="predicted"/>
<dbReference type="Proteomes" id="UP000016511">
    <property type="component" value="Unassembled WGS sequence"/>
</dbReference>
<dbReference type="HOGENOM" id="CLU_3039873_0_0_9"/>
<gene>
    <name evidence="1" type="ORF">HMPREF0083_05389</name>
</gene>
<evidence type="ECO:0000313" key="2">
    <source>
        <dbReference type="Proteomes" id="UP000016511"/>
    </source>
</evidence>
<dbReference type="AlphaFoldDB" id="U1WV85"/>
<sequence length="54" mass="6367">MGRFFHSLLMIGYTYQSHRGSYSPDNIYEVKNNCPLNQDKICISRVLIIQYNPK</sequence>
<name>U1WV85_ANEAE</name>